<dbReference type="InterPro" id="IPR004763">
    <property type="entry name" value="CusA-like"/>
</dbReference>
<feature type="transmembrane region" description="Helical" evidence="9">
    <location>
        <begin position="929"/>
        <end position="954"/>
    </location>
</feature>
<feature type="transmembrane region" description="Helical" evidence="9">
    <location>
        <begin position="904"/>
        <end position="923"/>
    </location>
</feature>
<comment type="subcellular location">
    <subcellularLocation>
        <location evidence="1">Cell membrane</location>
        <topology evidence="1">Multi-pass membrane protein</topology>
    </subcellularLocation>
</comment>
<feature type="transmembrane region" description="Helical" evidence="9">
    <location>
        <begin position="975"/>
        <end position="996"/>
    </location>
</feature>
<dbReference type="RefSeq" id="WP_234864131.1">
    <property type="nucleotide sequence ID" value="NZ_JAKEVY010000001.1"/>
</dbReference>
<evidence type="ECO:0000256" key="5">
    <source>
        <dbReference type="ARBA" id="ARBA00022692"/>
    </source>
</evidence>
<proteinExistence type="inferred from homology"/>
<evidence type="ECO:0000256" key="6">
    <source>
        <dbReference type="ARBA" id="ARBA00022989"/>
    </source>
</evidence>
<evidence type="ECO:0000256" key="4">
    <source>
        <dbReference type="ARBA" id="ARBA00022475"/>
    </source>
</evidence>
<dbReference type="Gene3D" id="1.20.1640.10">
    <property type="entry name" value="Multidrug efflux transporter AcrB transmembrane domain"/>
    <property type="match status" value="2"/>
</dbReference>
<evidence type="ECO:0000256" key="3">
    <source>
        <dbReference type="ARBA" id="ARBA00022448"/>
    </source>
</evidence>
<feature type="transmembrane region" description="Helical" evidence="9">
    <location>
        <begin position="1008"/>
        <end position="1032"/>
    </location>
</feature>
<feature type="transmembrane region" description="Helical" evidence="9">
    <location>
        <begin position="451"/>
        <end position="472"/>
    </location>
</feature>
<dbReference type="PANTHER" id="PTHR32063:SF24">
    <property type="entry name" value="CATION EFFLUX SYSTEM (ACRB_ACRD_ACRF FAMILY)"/>
    <property type="match status" value="1"/>
</dbReference>
<feature type="transmembrane region" description="Helical" evidence="9">
    <location>
        <begin position="1044"/>
        <end position="1062"/>
    </location>
</feature>
<dbReference type="SUPFAM" id="SSF82866">
    <property type="entry name" value="Multidrug efflux transporter AcrB transmembrane domain"/>
    <property type="match status" value="2"/>
</dbReference>
<comment type="caution">
    <text evidence="10">The sequence shown here is derived from an EMBL/GenBank/DDBJ whole genome shotgun (WGS) entry which is preliminary data.</text>
</comment>
<feature type="coiled-coil region" evidence="8">
    <location>
        <begin position="1341"/>
        <end position="1386"/>
    </location>
</feature>
<evidence type="ECO:0000313" key="10">
    <source>
        <dbReference type="EMBL" id="MCF1713601.1"/>
    </source>
</evidence>
<dbReference type="InterPro" id="IPR001036">
    <property type="entry name" value="Acrflvin-R"/>
</dbReference>
<evidence type="ECO:0000256" key="9">
    <source>
        <dbReference type="SAM" id="Phobius"/>
    </source>
</evidence>
<dbReference type="SUPFAM" id="SSF56954">
    <property type="entry name" value="Outer membrane efflux proteins (OEP)"/>
    <property type="match status" value="1"/>
</dbReference>
<dbReference type="Gene3D" id="1.20.1600.10">
    <property type="entry name" value="Outer membrane efflux proteins (OEP)"/>
    <property type="match status" value="1"/>
</dbReference>
<keyword evidence="4" id="KW-1003">Cell membrane</keyword>
<keyword evidence="8" id="KW-0175">Coiled coil</keyword>
<accession>A0ABS9BD32</accession>
<feature type="transmembrane region" description="Helical" evidence="9">
    <location>
        <begin position="878"/>
        <end position="897"/>
    </location>
</feature>
<feature type="transmembrane region" description="Helical" evidence="9">
    <location>
        <begin position="484"/>
        <end position="507"/>
    </location>
</feature>
<feature type="transmembrane region" description="Helical" evidence="9">
    <location>
        <begin position="369"/>
        <end position="390"/>
    </location>
</feature>
<organism evidence="10 11">
    <name type="scientific">Flavihumibacter fluminis</name>
    <dbReference type="NCBI Taxonomy" id="2909236"/>
    <lineage>
        <taxon>Bacteria</taxon>
        <taxon>Pseudomonadati</taxon>
        <taxon>Bacteroidota</taxon>
        <taxon>Chitinophagia</taxon>
        <taxon>Chitinophagales</taxon>
        <taxon>Chitinophagaceae</taxon>
        <taxon>Flavihumibacter</taxon>
    </lineage>
</organism>
<evidence type="ECO:0000313" key="11">
    <source>
        <dbReference type="Proteomes" id="UP001200145"/>
    </source>
</evidence>
<dbReference type="Gene3D" id="3.30.70.1430">
    <property type="entry name" value="Multidrug efflux transporter AcrB pore domain"/>
    <property type="match status" value="2"/>
</dbReference>
<gene>
    <name evidence="10" type="ORF">L0U88_03025</name>
</gene>
<evidence type="ECO:0000256" key="1">
    <source>
        <dbReference type="ARBA" id="ARBA00004651"/>
    </source>
</evidence>
<keyword evidence="3" id="KW-0813">Transport</keyword>
<dbReference type="Proteomes" id="UP001200145">
    <property type="component" value="Unassembled WGS sequence"/>
</dbReference>
<evidence type="ECO:0000256" key="2">
    <source>
        <dbReference type="ARBA" id="ARBA00010942"/>
    </source>
</evidence>
<dbReference type="SUPFAM" id="SSF82714">
    <property type="entry name" value="Multidrug efflux transporter AcrB TolC docking domain, DN and DC subdomains"/>
    <property type="match status" value="2"/>
</dbReference>
<dbReference type="Pfam" id="PF00873">
    <property type="entry name" value="ACR_tran"/>
    <property type="match status" value="1"/>
</dbReference>
<dbReference type="Gene3D" id="3.30.70.1440">
    <property type="entry name" value="Multidrug efflux transporter AcrB pore domain"/>
    <property type="match status" value="1"/>
</dbReference>
<evidence type="ECO:0000256" key="8">
    <source>
        <dbReference type="SAM" id="Coils"/>
    </source>
</evidence>
<sequence length="1453" mass="161030">MLNAIIRFSVRNKLIIGLFIAGLIGYGAYSVSRLPIDALPDITSNQVQVITVTPTLAAPEVERLISFTVEQATANIPGIHEMRSISRFGLSVVTIVFNDDIDLYWARQQVAERITLIREQIPQLAGTPEIAPPTTGLGEVFQYILKPAPGYESKIDLTELRSIQDWIVRRQLLGIPGVADVSSFGGKLKQYEVAVMPDRLKSMNLTIADVFSALEKNNQNSGGAYIERNKAALFIRTEGLATSLDDIRSIYIKNTSNGLPVYLRDVAEVKIGHAVRYGALVDADKGEVAGAVVLMLKGANASQVVKDVKKRIAVIEQSLPEGVQLEVFYDRTKMVDNAISTVKKNLIEGALIVVFILVLFLGNLRAGLIVASVIPLAMLFAVIMMNVFGVSGNLMSLGALDFGLIVDGAVIIVEAVMHRLYHSKTYEKARHISQDEMNNEVEHASGKMMNAAVFGQIIILIVYLPILSLVGIEGKMFRPMAMTVSFALIGAFLLSVTYVPMMSSLALSKKLNHKATLSDRLMDKLVNWYRPLLQKALTIPAWLVSGALVFFLFAIFLMTRLGGEFIPELEEGDFAVDTRVLVGSSLTTSIEASQQGAGLLLRKFPEIKKIVTRIGAAEIPTDPMPIEMSDMIIQLKPKEEWTSAETYDELADKMSQELATIPGLTAGFQFPVQMRFNELISGARQDVVCKIFGENLDSLSAYAHHLAGVVRKLEGAADIYVETVTGLPQIVVTYNRAAISRYQLQIADINNLIRAAFAGESAGLIYENERRFDLVVRLSEKGRQDISQIEQLLVPTPTGLQVPLYQVADIQIKEGPNQIQREDAKRRIVVGFNVRGRDVESVVSELNKEVNRSLKFPAGYYVHYGGQFENLQQAKARLMIAVPVALLLIFFLLYFSFGSIKYGLLIFSAIPLSAIGGVFALYLRDMPFSISAGIGFIALFGVAVLNGIVLIAEFNRLKKEGNHSLKDIVMEGTSLRLRPVLMTASVASLGFLPMALSHGPGAEVQRPLATVVIGGLLTATILTLFLLPVLFVWIEKKWGMSKKAAAMVVIVLAGLGSTNVQAQVINEHPVPLDSLLVLAERQNLGLKAARQQEDYFKVLQSGTFELPKTALGIEYGRFNSVFHDNRLFMNQGLQLPAVYKSQKNLYAQQERLQEAATGIQANELKREIRMLYLQLIDIRERELVLQSLDTVYSRFGKAAALRLQTGESNQLEKTTADAMLEQLQLQLRQLVQDRRAIQQQLMALTNTTDYYQPLYQEPLLEPIQSAGLTGAPGLRYLEQLGEVAKASGKTDKAQLLPEFTIGYTNMSIVGYQSKNGVDNLYFGPGYRFHSVNFTMGLPLFMKATRTRVKAAEIQVEQASTQASALLQSLQYRQLQLEEEMKRSRDQINYFRQSGKKQADALQLQARAAYENGEIDYLQWTMLMNQSINIRLNYLDAVKAYNMKLVEMNFVNGN</sequence>
<dbReference type="Gene3D" id="3.30.2090.10">
    <property type="entry name" value="Multidrug efflux transporter AcrB TolC docking domain, DN and DC subdomains"/>
    <property type="match status" value="2"/>
</dbReference>
<protein>
    <submittedName>
        <fullName evidence="10">CusA/CzcA family heavy metal efflux RND transporter</fullName>
    </submittedName>
</protein>
<feature type="transmembrane region" description="Helical" evidence="9">
    <location>
        <begin position="402"/>
        <end position="421"/>
    </location>
</feature>
<keyword evidence="7 9" id="KW-0472">Membrane</keyword>
<keyword evidence="11" id="KW-1185">Reference proteome</keyword>
<keyword evidence="5 9" id="KW-0812">Transmembrane</keyword>
<dbReference type="InterPro" id="IPR027463">
    <property type="entry name" value="AcrB_DN_DC_subdom"/>
</dbReference>
<dbReference type="NCBIfam" id="TIGR00914">
    <property type="entry name" value="2A0601"/>
    <property type="match status" value="1"/>
</dbReference>
<reference evidence="10 11" key="1">
    <citation type="submission" date="2022-01" db="EMBL/GenBank/DDBJ databases">
        <title>Flavihumibacter sp. nov., isolated from sediment of a river.</title>
        <authorList>
            <person name="Liu H."/>
        </authorList>
    </citation>
    <scope>NUCLEOTIDE SEQUENCE [LARGE SCALE GENOMIC DNA]</scope>
    <source>
        <strain evidence="10 11">RY-1</strain>
    </source>
</reference>
<feature type="coiled-coil region" evidence="8">
    <location>
        <begin position="1213"/>
        <end position="1247"/>
    </location>
</feature>
<dbReference type="EMBL" id="JAKEVY010000001">
    <property type="protein sequence ID" value="MCF1713601.1"/>
    <property type="molecule type" value="Genomic_DNA"/>
</dbReference>
<feature type="transmembrane region" description="Helical" evidence="9">
    <location>
        <begin position="539"/>
        <end position="558"/>
    </location>
</feature>
<feature type="transmembrane region" description="Helical" evidence="9">
    <location>
        <begin position="346"/>
        <end position="362"/>
    </location>
</feature>
<dbReference type="PRINTS" id="PR00702">
    <property type="entry name" value="ACRIFLAVINRP"/>
</dbReference>
<keyword evidence="6 9" id="KW-1133">Transmembrane helix</keyword>
<name>A0ABS9BD32_9BACT</name>
<dbReference type="Gene3D" id="3.30.70.1320">
    <property type="entry name" value="Multidrug efflux transporter AcrB pore domain like"/>
    <property type="match status" value="1"/>
</dbReference>
<evidence type="ECO:0000256" key="7">
    <source>
        <dbReference type="ARBA" id="ARBA00023136"/>
    </source>
</evidence>
<dbReference type="SUPFAM" id="SSF82693">
    <property type="entry name" value="Multidrug efflux transporter AcrB pore domain, PN1, PN2, PC1 and PC2 subdomains"/>
    <property type="match status" value="2"/>
</dbReference>
<dbReference type="PANTHER" id="PTHR32063">
    <property type="match status" value="1"/>
</dbReference>
<comment type="similarity">
    <text evidence="2">Belongs to the resistance-nodulation-cell division (RND) (TC 2.A.6) family.</text>
</comment>